<feature type="non-terminal residue" evidence="2">
    <location>
        <position position="1"/>
    </location>
</feature>
<reference evidence="2 3" key="1">
    <citation type="journal article" date="2019" name="Sci. Rep.">
        <title>A high-quality genome of Eragrostis curvula grass provides insights into Poaceae evolution and supports new strategies to enhance forage quality.</title>
        <authorList>
            <person name="Carballo J."/>
            <person name="Santos B.A.C.M."/>
            <person name="Zappacosta D."/>
            <person name="Garbus I."/>
            <person name="Selva J.P."/>
            <person name="Gallo C.A."/>
            <person name="Diaz A."/>
            <person name="Albertini E."/>
            <person name="Caccamo M."/>
            <person name="Echenique V."/>
        </authorList>
    </citation>
    <scope>NUCLEOTIDE SEQUENCE [LARGE SCALE GENOMIC DNA]</scope>
    <source>
        <strain evidence="3">cv. Victoria</strain>
        <tissue evidence="2">Leaf</tissue>
    </source>
</reference>
<feature type="compositionally biased region" description="Polar residues" evidence="1">
    <location>
        <begin position="101"/>
        <end position="113"/>
    </location>
</feature>
<keyword evidence="3" id="KW-1185">Reference proteome</keyword>
<dbReference type="AlphaFoldDB" id="A0A5J9UG02"/>
<feature type="region of interest" description="Disordered" evidence="1">
    <location>
        <begin position="100"/>
        <end position="120"/>
    </location>
</feature>
<name>A0A5J9UG02_9POAL</name>
<evidence type="ECO:0000313" key="2">
    <source>
        <dbReference type="EMBL" id="TVU22364.1"/>
    </source>
</evidence>
<organism evidence="2 3">
    <name type="scientific">Eragrostis curvula</name>
    <name type="common">weeping love grass</name>
    <dbReference type="NCBI Taxonomy" id="38414"/>
    <lineage>
        <taxon>Eukaryota</taxon>
        <taxon>Viridiplantae</taxon>
        <taxon>Streptophyta</taxon>
        <taxon>Embryophyta</taxon>
        <taxon>Tracheophyta</taxon>
        <taxon>Spermatophyta</taxon>
        <taxon>Magnoliopsida</taxon>
        <taxon>Liliopsida</taxon>
        <taxon>Poales</taxon>
        <taxon>Poaceae</taxon>
        <taxon>PACMAD clade</taxon>
        <taxon>Chloridoideae</taxon>
        <taxon>Eragrostideae</taxon>
        <taxon>Eragrostidinae</taxon>
        <taxon>Eragrostis</taxon>
    </lineage>
</organism>
<dbReference type="Proteomes" id="UP000324897">
    <property type="component" value="Unassembled WGS sequence"/>
</dbReference>
<dbReference type="EMBL" id="RWGY01000026">
    <property type="protein sequence ID" value="TVU22364.1"/>
    <property type="molecule type" value="Genomic_DNA"/>
</dbReference>
<gene>
    <name evidence="2" type="ORF">EJB05_32055</name>
</gene>
<accession>A0A5J9UG02</accession>
<evidence type="ECO:0000313" key="3">
    <source>
        <dbReference type="Proteomes" id="UP000324897"/>
    </source>
</evidence>
<proteinExistence type="predicted"/>
<protein>
    <submittedName>
        <fullName evidence="2">Uncharacterized protein</fullName>
    </submittedName>
</protein>
<evidence type="ECO:0000256" key="1">
    <source>
        <dbReference type="SAM" id="MobiDB-lite"/>
    </source>
</evidence>
<comment type="caution">
    <text evidence="2">The sequence shown here is derived from an EMBL/GenBank/DDBJ whole genome shotgun (WGS) entry which is preliminary data.</text>
</comment>
<sequence length="166" mass="18288">MEFESNQFKSRKIPEIRKLTKYHCSRQVLPPATPPSLTAHSGHCARRPSRTIGLTSSSSLPLFPSVDPSTFCPLLCPETEPPSPWFELAASPPCPNLPSLVASSKKTSPESISPSPPFTGHPPLSDELHLPGFILEHVWYHQLPRGKVMLMLPLVLPLAVFSHRNA</sequence>
<dbReference type="Gramene" id="TVU22364">
    <property type="protein sequence ID" value="TVU22364"/>
    <property type="gene ID" value="EJB05_32055"/>
</dbReference>